<protein>
    <submittedName>
        <fullName evidence="2">Uncharacterized protein</fullName>
    </submittedName>
</protein>
<sequence>MSDNEEELVSEGFDEDEEILEHEEGNNEEAVPKQTLTKEIIAENISIPYRLGYGFSYAYIKLDCSDKNLFDIEILRGYIHLRFVMLSNNFITDLSPLTEMSNLQYLKADNNQIISVESLRSLRYLQYLDLSSNKLTTINNLSFPYLQYLKVNETDTNLSSEQLPDLHTLELRGNRLNTLNGIDDMINLKTLYCAENLLRRLEGISSLKSLVRLHLRDNRLSRLTDFTENLTSLEYINLRGNQISKFSEVKRLNCLPSLKFLSLVDNPITEKDNYRQMVIGLVNRLQRLDKKRVPDIFRSTALEFVAKHVSLYIEILNVFCGWLRKPKIRLLFD</sequence>
<dbReference type="Pfam" id="PF12799">
    <property type="entry name" value="LRR_4"/>
    <property type="match status" value="1"/>
</dbReference>
<keyword evidence="3" id="KW-1185">Reference proteome</keyword>
<dbReference type="Proteomes" id="UP000269396">
    <property type="component" value="Unassembled WGS sequence"/>
</dbReference>
<dbReference type="SMART" id="SM00369">
    <property type="entry name" value="LRR_TYP"/>
    <property type="match status" value="4"/>
</dbReference>
<organism evidence="2 3">
    <name type="scientific">Schistosoma mattheei</name>
    <dbReference type="NCBI Taxonomy" id="31246"/>
    <lineage>
        <taxon>Eukaryota</taxon>
        <taxon>Metazoa</taxon>
        <taxon>Spiralia</taxon>
        <taxon>Lophotrochozoa</taxon>
        <taxon>Platyhelminthes</taxon>
        <taxon>Trematoda</taxon>
        <taxon>Digenea</taxon>
        <taxon>Strigeidida</taxon>
        <taxon>Schistosomatoidea</taxon>
        <taxon>Schistosomatidae</taxon>
        <taxon>Schistosoma</taxon>
    </lineage>
</organism>
<dbReference type="Gene3D" id="3.80.10.10">
    <property type="entry name" value="Ribonuclease Inhibitor"/>
    <property type="match status" value="2"/>
</dbReference>
<dbReference type="STRING" id="31246.A0A183P1D5"/>
<feature type="compositionally biased region" description="Acidic residues" evidence="1">
    <location>
        <begin position="1"/>
        <end position="21"/>
    </location>
</feature>
<dbReference type="InterPro" id="IPR050836">
    <property type="entry name" value="SDS22/Internalin_LRR"/>
</dbReference>
<dbReference type="InterPro" id="IPR003591">
    <property type="entry name" value="Leu-rich_rpt_typical-subtyp"/>
</dbReference>
<dbReference type="PROSITE" id="PS51450">
    <property type="entry name" value="LRR"/>
    <property type="match status" value="5"/>
</dbReference>
<dbReference type="InterPro" id="IPR032675">
    <property type="entry name" value="LRR_dom_sf"/>
</dbReference>
<dbReference type="SMART" id="SM00365">
    <property type="entry name" value="LRR_SD22"/>
    <property type="match status" value="7"/>
</dbReference>
<proteinExistence type="predicted"/>
<evidence type="ECO:0000313" key="2">
    <source>
        <dbReference type="EMBL" id="VDP43332.1"/>
    </source>
</evidence>
<dbReference type="InterPro" id="IPR001611">
    <property type="entry name" value="Leu-rich_rpt"/>
</dbReference>
<dbReference type="InterPro" id="IPR025875">
    <property type="entry name" value="Leu-rich_rpt_4"/>
</dbReference>
<dbReference type="PRINTS" id="PR00019">
    <property type="entry name" value="LEURICHRPT"/>
</dbReference>
<feature type="region of interest" description="Disordered" evidence="1">
    <location>
        <begin position="1"/>
        <end position="31"/>
    </location>
</feature>
<dbReference type="PANTHER" id="PTHR46652">
    <property type="entry name" value="LEUCINE-RICH REPEAT AND IQ DOMAIN-CONTAINING PROTEIN 1-RELATED"/>
    <property type="match status" value="1"/>
</dbReference>
<evidence type="ECO:0000256" key="1">
    <source>
        <dbReference type="SAM" id="MobiDB-lite"/>
    </source>
</evidence>
<dbReference type="AlphaFoldDB" id="A0A183P1D5"/>
<dbReference type="EMBL" id="UZAL01028736">
    <property type="protein sequence ID" value="VDP43332.1"/>
    <property type="molecule type" value="Genomic_DNA"/>
</dbReference>
<dbReference type="PANTHER" id="PTHR46652:SF8">
    <property type="entry name" value="LEUCINE RICH REPEAT CONTAINING 23"/>
    <property type="match status" value="1"/>
</dbReference>
<evidence type="ECO:0000313" key="3">
    <source>
        <dbReference type="Proteomes" id="UP000269396"/>
    </source>
</evidence>
<accession>A0A183P1D5</accession>
<dbReference type="SUPFAM" id="SSF52058">
    <property type="entry name" value="L domain-like"/>
    <property type="match status" value="1"/>
</dbReference>
<dbReference type="Pfam" id="PF14580">
    <property type="entry name" value="LRR_9"/>
    <property type="match status" value="1"/>
</dbReference>
<dbReference type="Pfam" id="PF00560">
    <property type="entry name" value="LRR_1"/>
    <property type="match status" value="1"/>
</dbReference>
<reference evidence="2 3" key="1">
    <citation type="submission" date="2018-11" db="EMBL/GenBank/DDBJ databases">
        <authorList>
            <consortium name="Pathogen Informatics"/>
        </authorList>
    </citation>
    <scope>NUCLEOTIDE SEQUENCE [LARGE SCALE GENOMIC DNA]</scope>
    <source>
        <strain>Denwood</strain>
        <strain evidence="3">Zambia</strain>
    </source>
</reference>
<name>A0A183P1D5_9TREM</name>
<gene>
    <name evidence="2" type="ORF">SMTD_LOCUS8171</name>
</gene>